<comment type="caution">
    <text evidence="1">The sequence shown here is derived from an EMBL/GenBank/DDBJ whole genome shotgun (WGS) entry which is preliminary data.</text>
</comment>
<reference evidence="1" key="1">
    <citation type="journal article" date="2023" name="Plant J.">
        <title>The genome of the king protea, Protea cynaroides.</title>
        <authorList>
            <person name="Chang J."/>
            <person name="Duong T.A."/>
            <person name="Schoeman C."/>
            <person name="Ma X."/>
            <person name="Roodt D."/>
            <person name="Barker N."/>
            <person name="Li Z."/>
            <person name="Van de Peer Y."/>
            <person name="Mizrachi E."/>
        </authorList>
    </citation>
    <scope>NUCLEOTIDE SEQUENCE</scope>
    <source>
        <tissue evidence="1">Young leaves</tissue>
    </source>
</reference>
<proteinExistence type="predicted"/>
<gene>
    <name evidence="1" type="ORF">NE237_025002</name>
</gene>
<sequence length="120" mass="14233">MDHAPSIICLAEPMVWPNKFPKAMMHGIGFSVNFIHNHRKDKPPNLWVMWRREVKTPTIIMTFEQQITMAMEMDGVMHLLIFVHAESLKAKQRNLWYDIASMRNPRSPWMIVEDFNCCLY</sequence>
<keyword evidence="2" id="KW-1185">Reference proteome</keyword>
<accession>A0A9Q0H100</accession>
<dbReference type="Gene3D" id="3.60.10.10">
    <property type="entry name" value="Endonuclease/exonuclease/phosphatase"/>
    <property type="match status" value="1"/>
</dbReference>
<dbReference type="Proteomes" id="UP001141806">
    <property type="component" value="Unassembled WGS sequence"/>
</dbReference>
<dbReference type="OrthoDB" id="1881450at2759"/>
<dbReference type="SUPFAM" id="SSF56219">
    <property type="entry name" value="DNase I-like"/>
    <property type="match status" value="1"/>
</dbReference>
<dbReference type="InterPro" id="IPR036691">
    <property type="entry name" value="Endo/exonu/phosph_ase_sf"/>
</dbReference>
<dbReference type="EMBL" id="JAMYWD010000010">
    <property type="protein sequence ID" value="KAJ4957891.1"/>
    <property type="molecule type" value="Genomic_DNA"/>
</dbReference>
<protein>
    <submittedName>
        <fullName evidence="1">Uncharacterized protein</fullName>
    </submittedName>
</protein>
<dbReference type="AlphaFoldDB" id="A0A9Q0H100"/>
<name>A0A9Q0H100_9MAGN</name>
<evidence type="ECO:0000313" key="1">
    <source>
        <dbReference type="EMBL" id="KAJ4957891.1"/>
    </source>
</evidence>
<evidence type="ECO:0000313" key="2">
    <source>
        <dbReference type="Proteomes" id="UP001141806"/>
    </source>
</evidence>
<organism evidence="1 2">
    <name type="scientific">Protea cynaroides</name>
    <dbReference type="NCBI Taxonomy" id="273540"/>
    <lineage>
        <taxon>Eukaryota</taxon>
        <taxon>Viridiplantae</taxon>
        <taxon>Streptophyta</taxon>
        <taxon>Embryophyta</taxon>
        <taxon>Tracheophyta</taxon>
        <taxon>Spermatophyta</taxon>
        <taxon>Magnoliopsida</taxon>
        <taxon>Proteales</taxon>
        <taxon>Proteaceae</taxon>
        <taxon>Protea</taxon>
    </lineage>
</organism>